<dbReference type="InterPro" id="IPR001810">
    <property type="entry name" value="F-box_dom"/>
</dbReference>
<protein>
    <recommendedName>
        <fullName evidence="1">F-box domain-containing protein</fullName>
    </recommendedName>
</protein>
<dbReference type="Proteomes" id="UP001141552">
    <property type="component" value="Unassembled WGS sequence"/>
</dbReference>
<proteinExistence type="predicted"/>
<comment type="caution">
    <text evidence="2">The sequence shown here is derived from an EMBL/GenBank/DDBJ whole genome shotgun (WGS) entry which is preliminary data.</text>
</comment>
<dbReference type="AlphaFoldDB" id="A0A9Q0G7H2"/>
<keyword evidence="3" id="KW-1185">Reference proteome</keyword>
<evidence type="ECO:0000313" key="3">
    <source>
        <dbReference type="Proteomes" id="UP001141552"/>
    </source>
</evidence>
<dbReference type="PANTHER" id="PTHR35546:SF130">
    <property type="entry name" value="EXPRESSED PROTEIN"/>
    <property type="match status" value="1"/>
</dbReference>
<dbReference type="CDD" id="cd22159">
    <property type="entry name" value="F-box_AtTIR1-like"/>
    <property type="match status" value="1"/>
</dbReference>
<reference evidence="2" key="1">
    <citation type="submission" date="2022-02" db="EMBL/GenBank/DDBJ databases">
        <authorList>
            <person name="Henning P.M."/>
            <person name="McCubbin A.G."/>
            <person name="Shore J.S."/>
        </authorList>
    </citation>
    <scope>NUCLEOTIDE SEQUENCE</scope>
    <source>
        <strain evidence="2">F60SS</strain>
        <tissue evidence="2">Leaves</tissue>
    </source>
</reference>
<dbReference type="EMBL" id="JAKUCV010002129">
    <property type="protein sequence ID" value="KAJ4843845.1"/>
    <property type="molecule type" value="Genomic_DNA"/>
</dbReference>
<feature type="non-terminal residue" evidence="2">
    <location>
        <position position="1"/>
    </location>
</feature>
<dbReference type="InterPro" id="IPR056592">
    <property type="entry name" value="Beta-prop_At3g26010-like"/>
</dbReference>
<evidence type="ECO:0000259" key="1">
    <source>
        <dbReference type="SMART" id="SM00256"/>
    </source>
</evidence>
<evidence type="ECO:0000313" key="2">
    <source>
        <dbReference type="EMBL" id="KAJ4843845.1"/>
    </source>
</evidence>
<dbReference type="InterPro" id="IPR036047">
    <property type="entry name" value="F-box-like_dom_sf"/>
</dbReference>
<dbReference type="PANTHER" id="PTHR35546">
    <property type="entry name" value="F-BOX PROTEIN INTERACTION DOMAIN PROTEIN-RELATED"/>
    <property type="match status" value="1"/>
</dbReference>
<dbReference type="Pfam" id="PF00646">
    <property type="entry name" value="F-box"/>
    <property type="match status" value="1"/>
</dbReference>
<dbReference type="InterPro" id="IPR055290">
    <property type="entry name" value="At3g26010-like"/>
</dbReference>
<name>A0A9Q0G7H2_9ROSI</name>
<sequence length="392" mass="45115">SINDLDDSLLTEILQRLPTTREAHACKLVSKQWYSLISSTHFASRFVDYHGKHFSMEPKPFASIFNCWKDMGETKFDLVHHIAFEDRFFKSSGFDLSFLPCSRAGHPEDTLVFASYQDLFLCCSLRFDHRVYYVCNPLTLQWVALPPFPEKYKVFATIGLLCGGSSFRVMRIPDDQSYSKSFTVELFCSEINEWRKEVVVAPHKFHLGDGLNVFSWDGMMHWFTKDSNEMVAYDPYYPDKCHLIDLPRVEEGLLSTRVGGYEGGVRLLQLVAIGLDCCVRIWDLMCYEAEEWIMAFDVSLCPLLHDSLVSSYWRCSSQRLKIQALALDPNDQNMVYLAYGTSVFSCNLQTKEVNSVSGARLNVTIFGSKWDSYNVHQFVLPWWPTTIPELCS</sequence>
<dbReference type="SUPFAM" id="SSF81383">
    <property type="entry name" value="F-box domain"/>
    <property type="match status" value="1"/>
</dbReference>
<dbReference type="OrthoDB" id="1157305at2759"/>
<organism evidence="2 3">
    <name type="scientific">Turnera subulata</name>
    <dbReference type="NCBI Taxonomy" id="218843"/>
    <lineage>
        <taxon>Eukaryota</taxon>
        <taxon>Viridiplantae</taxon>
        <taxon>Streptophyta</taxon>
        <taxon>Embryophyta</taxon>
        <taxon>Tracheophyta</taxon>
        <taxon>Spermatophyta</taxon>
        <taxon>Magnoliopsida</taxon>
        <taxon>eudicotyledons</taxon>
        <taxon>Gunneridae</taxon>
        <taxon>Pentapetalae</taxon>
        <taxon>rosids</taxon>
        <taxon>fabids</taxon>
        <taxon>Malpighiales</taxon>
        <taxon>Passifloraceae</taxon>
        <taxon>Turnera</taxon>
    </lineage>
</organism>
<accession>A0A9Q0G7H2</accession>
<feature type="domain" description="F-box" evidence="1">
    <location>
        <begin position="5"/>
        <end position="46"/>
    </location>
</feature>
<dbReference type="SMART" id="SM00256">
    <property type="entry name" value="FBOX"/>
    <property type="match status" value="1"/>
</dbReference>
<dbReference type="Gene3D" id="1.20.1280.50">
    <property type="match status" value="1"/>
</dbReference>
<reference evidence="2" key="2">
    <citation type="journal article" date="2023" name="Plants (Basel)">
        <title>Annotation of the Turnera subulata (Passifloraceae) Draft Genome Reveals the S-Locus Evolved after the Divergence of Turneroideae from Passifloroideae in a Stepwise Manner.</title>
        <authorList>
            <person name="Henning P.M."/>
            <person name="Roalson E.H."/>
            <person name="Mir W."/>
            <person name="McCubbin A.G."/>
            <person name="Shore J.S."/>
        </authorList>
    </citation>
    <scope>NUCLEOTIDE SEQUENCE</scope>
    <source>
        <strain evidence="2">F60SS</strain>
    </source>
</reference>
<gene>
    <name evidence="2" type="ORF">Tsubulata_035543</name>
</gene>
<dbReference type="Pfam" id="PF24750">
    <property type="entry name" value="b-prop_At3g26010-like"/>
    <property type="match status" value="1"/>
</dbReference>